<evidence type="ECO:0000256" key="4">
    <source>
        <dbReference type="ARBA" id="ARBA00022763"/>
    </source>
</evidence>
<dbReference type="InterPro" id="IPR027417">
    <property type="entry name" value="P-loop_NTPase"/>
</dbReference>
<keyword evidence="4" id="KW-0227">DNA damage</keyword>
<reference evidence="10" key="1">
    <citation type="submission" date="2025-08" db="UniProtKB">
        <authorList>
            <consortium name="RefSeq"/>
        </authorList>
    </citation>
    <scope>IDENTIFICATION</scope>
    <source>
        <strain evidence="10">Ishihara</strain>
        <tissue evidence="10">Whole body</tissue>
    </source>
</reference>
<dbReference type="Gene3D" id="3.40.50.300">
    <property type="entry name" value="P-loop containing nucleotide triphosphate hydrolases"/>
    <property type="match status" value="1"/>
</dbReference>
<feature type="compositionally biased region" description="Basic and acidic residues" evidence="8">
    <location>
        <begin position="23"/>
        <end position="46"/>
    </location>
</feature>
<dbReference type="InterPro" id="IPR004582">
    <property type="entry name" value="Checkpoint_prot_Rad17_Rad24"/>
</dbReference>
<keyword evidence="6" id="KW-0539">Nucleus</keyword>
<dbReference type="GeneID" id="111347854"/>
<comment type="similarity">
    <text evidence="2">Belongs to the rad17/RAD24 family.</text>
</comment>
<feature type="region of interest" description="Disordered" evidence="8">
    <location>
        <begin position="107"/>
        <end position="181"/>
    </location>
</feature>
<dbReference type="Proteomes" id="UP000301870">
    <property type="component" value="Chromosome 6"/>
</dbReference>
<dbReference type="KEGG" id="sliu:111347854"/>
<dbReference type="GO" id="GO:0003689">
    <property type="term" value="F:DNA clamp loader activity"/>
    <property type="evidence" value="ECO:0007669"/>
    <property type="project" value="TreeGrafter"/>
</dbReference>
<keyword evidence="9" id="KW-1185">Reference proteome</keyword>
<sequence length="672" mass="75566">MENEVKQRNQRNRRRERAQRMQAQRESKVKDGDSGEDESPTREKPPRPPARRKKSREPLGEEDIIDGFAIMAFRTYEDLEAAVKCASSPRTNALSTKPRLPLAALAADSGRNHPPNNVNSHGITLLQDAGTSDDSGRASERLTGSSVAPRDPDSSRDRLSDASSRCSSGKGYICDSEGDDDKEKKWFKPMFDFDDEEKPSKKIKTDMQIQKKHENNEQVVSEVSETNSGGKEFIIKDHKHWMKTFEPVHVEDLAVHNKKVQEVEDWIKTVSSNNNSDMLLMTGPVGCGKTITLQVLSKKYGVRITEWITPVDIDIPSENGEYEFKQRQSVRFLDFLLSAANFTSLLDGNSKKLVLVEDFPNTFMRTPSEFTEVLQQYQQRARSPIVFICSESHTDNKNSASNIFTPSLKEQFKIHHVSFNSVAPTNLRAALKRVASIISKKHTAVYNCPTADVIECVVNSSAGDVRSAVLNLHFACLKGGTKQNMDTSIVHGKESKSKTTRKKKTSKFMSLGKDESVSILHGVGRVLNPKVIETDNGSKKFTHTPEDIVEQFISQPVSFVNFLEENYLPHFSNIDHVDKAASALSDSDLMLAEWREKMCQEYGLYNAVASLMLSNKAPVSAWNPVRGPKNMKIQYPTVRELQLLEENYLYKGKILVSDYQTYCKIISNKTGT</sequence>
<evidence type="ECO:0000256" key="3">
    <source>
        <dbReference type="ARBA" id="ARBA00022741"/>
    </source>
</evidence>
<dbReference type="PANTHER" id="PTHR12172">
    <property type="entry name" value="CELL CYCLE CHECKPOINT PROTEIN RAD17"/>
    <property type="match status" value="1"/>
</dbReference>
<evidence type="ECO:0000256" key="5">
    <source>
        <dbReference type="ARBA" id="ARBA00022840"/>
    </source>
</evidence>
<dbReference type="GO" id="GO:0006281">
    <property type="term" value="P:DNA repair"/>
    <property type="evidence" value="ECO:0007669"/>
    <property type="project" value="InterPro"/>
</dbReference>
<keyword evidence="7" id="KW-0131">Cell cycle</keyword>
<dbReference type="GO" id="GO:0005634">
    <property type="term" value="C:nucleus"/>
    <property type="evidence" value="ECO:0007669"/>
    <property type="project" value="UniProtKB-SubCell"/>
</dbReference>
<evidence type="ECO:0000256" key="1">
    <source>
        <dbReference type="ARBA" id="ARBA00004123"/>
    </source>
</evidence>
<evidence type="ECO:0000256" key="6">
    <source>
        <dbReference type="ARBA" id="ARBA00023242"/>
    </source>
</evidence>
<keyword evidence="5" id="KW-0067">ATP-binding</keyword>
<feature type="region of interest" description="Disordered" evidence="8">
    <location>
        <begin position="1"/>
        <end position="65"/>
    </location>
</feature>
<comment type="subcellular location">
    <subcellularLocation>
        <location evidence="1">Nucleus</location>
    </subcellularLocation>
</comment>
<dbReference type="CTD" id="5884"/>
<protein>
    <submittedName>
        <fullName evidence="10">Cell cycle checkpoint protein RAD17 isoform X1</fullName>
    </submittedName>
</protein>
<evidence type="ECO:0000313" key="10">
    <source>
        <dbReference type="RefSeq" id="XP_022814000.1"/>
    </source>
</evidence>
<dbReference type="GO" id="GO:0000077">
    <property type="term" value="P:DNA damage checkpoint signaling"/>
    <property type="evidence" value="ECO:0007669"/>
    <property type="project" value="TreeGrafter"/>
</dbReference>
<dbReference type="GO" id="GO:0005524">
    <property type="term" value="F:ATP binding"/>
    <property type="evidence" value="ECO:0007669"/>
    <property type="project" value="UniProtKB-KW"/>
</dbReference>
<evidence type="ECO:0000256" key="7">
    <source>
        <dbReference type="ARBA" id="ARBA00023306"/>
    </source>
</evidence>
<name>A0A9J7DKU4_SPOLT</name>
<organism evidence="9 10">
    <name type="scientific">Spodoptera litura</name>
    <name type="common">Asian cotton leafworm</name>
    <dbReference type="NCBI Taxonomy" id="69820"/>
    <lineage>
        <taxon>Eukaryota</taxon>
        <taxon>Metazoa</taxon>
        <taxon>Ecdysozoa</taxon>
        <taxon>Arthropoda</taxon>
        <taxon>Hexapoda</taxon>
        <taxon>Insecta</taxon>
        <taxon>Pterygota</taxon>
        <taxon>Neoptera</taxon>
        <taxon>Endopterygota</taxon>
        <taxon>Lepidoptera</taxon>
        <taxon>Glossata</taxon>
        <taxon>Ditrysia</taxon>
        <taxon>Noctuoidea</taxon>
        <taxon>Noctuidae</taxon>
        <taxon>Amphipyrinae</taxon>
        <taxon>Spodoptera</taxon>
    </lineage>
</organism>
<dbReference type="GO" id="GO:0003682">
    <property type="term" value="F:chromatin binding"/>
    <property type="evidence" value="ECO:0007669"/>
    <property type="project" value="TreeGrafter"/>
</dbReference>
<evidence type="ECO:0000256" key="8">
    <source>
        <dbReference type="SAM" id="MobiDB-lite"/>
    </source>
</evidence>
<evidence type="ECO:0000256" key="2">
    <source>
        <dbReference type="ARBA" id="ARBA00006168"/>
    </source>
</evidence>
<feature type="compositionally biased region" description="Basic residues" evidence="8">
    <location>
        <begin position="8"/>
        <end position="17"/>
    </location>
</feature>
<proteinExistence type="inferred from homology"/>
<feature type="compositionally biased region" description="Basic and acidic residues" evidence="8">
    <location>
        <begin position="150"/>
        <end position="160"/>
    </location>
</feature>
<dbReference type="RefSeq" id="XP_022814000.1">
    <property type="nucleotide sequence ID" value="XM_022958232.1"/>
</dbReference>
<dbReference type="GO" id="GO:0033314">
    <property type="term" value="P:mitotic DNA replication checkpoint signaling"/>
    <property type="evidence" value="ECO:0007669"/>
    <property type="project" value="TreeGrafter"/>
</dbReference>
<gene>
    <name evidence="10" type="primary">LOC111347854</name>
</gene>
<evidence type="ECO:0000313" key="9">
    <source>
        <dbReference type="Proteomes" id="UP000301870"/>
    </source>
</evidence>
<dbReference type="AlphaFoldDB" id="A0A9J7DKU4"/>
<dbReference type="Pfam" id="PF03215">
    <property type="entry name" value="Rad17"/>
    <property type="match status" value="1"/>
</dbReference>
<accession>A0A9J7DKU4</accession>
<dbReference type="OrthoDB" id="10265971at2759"/>
<dbReference type="PANTHER" id="PTHR12172:SF0">
    <property type="entry name" value="CELL CYCLE CHECKPOINT PROTEIN RAD17"/>
    <property type="match status" value="1"/>
</dbReference>
<keyword evidence="3" id="KW-0547">Nucleotide-binding</keyword>
<dbReference type="SUPFAM" id="SSF52540">
    <property type="entry name" value="P-loop containing nucleoside triphosphate hydrolases"/>
    <property type="match status" value="1"/>
</dbReference>